<gene>
    <name evidence="2" type="ORF">BT63DRAFT_456777</name>
</gene>
<dbReference type="Proteomes" id="UP000799302">
    <property type="component" value="Unassembled WGS sequence"/>
</dbReference>
<protein>
    <submittedName>
        <fullName evidence="2">Uncharacterized protein</fullName>
    </submittedName>
</protein>
<sequence length="306" mass="34334">MEARQAAEARRKAEKRQTADIPRHSNERTKRSKAAIRVLKSLQKARTIRDTARAKVKCWRRWGQSEHVADSENIDQSNVESEKEKRPSSGCQSTRSEGHIPRPQKRKIPGALSGEATLDASEPESYPMKRSNKRAKVESYPSPNFSQSTNLDSDKQKDATYDAEADTQRGDSPSTAPHEAGSEQSEQQAHGANDAGNPQAATMKNEPQESTPELEQNESELQSEQDELDNLPLALLRTQHFDAIRAIHDARRFFTAERAERLPLVQKLRRRHNVLDAAIKQREQSLYGDRAANVDGHHLPCSSTSS</sequence>
<feature type="region of interest" description="Disordered" evidence="1">
    <location>
        <begin position="62"/>
        <end position="226"/>
    </location>
</feature>
<keyword evidence="3" id="KW-1185">Reference proteome</keyword>
<evidence type="ECO:0000313" key="3">
    <source>
        <dbReference type="Proteomes" id="UP000799302"/>
    </source>
</evidence>
<feature type="compositionally biased region" description="Basic and acidic residues" evidence="1">
    <location>
        <begin position="1"/>
        <end position="29"/>
    </location>
</feature>
<name>A0A6A6U7B5_9PEZI</name>
<organism evidence="2 3">
    <name type="scientific">Microthyrium microscopicum</name>
    <dbReference type="NCBI Taxonomy" id="703497"/>
    <lineage>
        <taxon>Eukaryota</taxon>
        <taxon>Fungi</taxon>
        <taxon>Dikarya</taxon>
        <taxon>Ascomycota</taxon>
        <taxon>Pezizomycotina</taxon>
        <taxon>Dothideomycetes</taxon>
        <taxon>Dothideomycetes incertae sedis</taxon>
        <taxon>Microthyriales</taxon>
        <taxon>Microthyriaceae</taxon>
        <taxon>Microthyrium</taxon>
    </lineage>
</organism>
<proteinExistence type="predicted"/>
<reference evidence="2" key="1">
    <citation type="journal article" date="2020" name="Stud. Mycol.">
        <title>101 Dothideomycetes genomes: a test case for predicting lifestyles and emergence of pathogens.</title>
        <authorList>
            <person name="Haridas S."/>
            <person name="Albert R."/>
            <person name="Binder M."/>
            <person name="Bloem J."/>
            <person name="Labutti K."/>
            <person name="Salamov A."/>
            <person name="Andreopoulos B."/>
            <person name="Baker S."/>
            <person name="Barry K."/>
            <person name="Bills G."/>
            <person name="Bluhm B."/>
            <person name="Cannon C."/>
            <person name="Castanera R."/>
            <person name="Culley D."/>
            <person name="Daum C."/>
            <person name="Ezra D."/>
            <person name="Gonzalez J."/>
            <person name="Henrissat B."/>
            <person name="Kuo A."/>
            <person name="Liang C."/>
            <person name="Lipzen A."/>
            <person name="Lutzoni F."/>
            <person name="Magnuson J."/>
            <person name="Mondo S."/>
            <person name="Nolan M."/>
            <person name="Ohm R."/>
            <person name="Pangilinan J."/>
            <person name="Park H.-J."/>
            <person name="Ramirez L."/>
            <person name="Alfaro M."/>
            <person name="Sun H."/>
            <person name="Tritt A."/>
            <person name="Yoshinaga Y."/>
            <person name="Zwiers L.-H."/>
            <person name="Turgeon B."/>
            <person name="Goodwin S."/>
            <person name="Spatafora J."/>
            <person name="Crous P."/>
            <person name="Grigoriev I."/>
        </authorList>
    </citation>
    <scope>NUCLEOTIDE SEQUENCE</scope>
    <source>
        <strain evidence="2">CBS 115976</strain>
    </source>
</reference>
<feature type="region of interest" description="Disordered" evidence="1">
    <location>
        <begin position="1"/>
        <end position="35"/>
    </location>
</feature>
<evidence type="ECO:0000313" key="2">
    <source>
        <dbReference type="EMBL" id="KAF2667481.1"/>
    </source>
</evidence>
<accession>A0A6A6U7B5</accession>
<feature type="compositionally biased region" description="Polar residues" evidence="1">
    <location>
        <begin position="141"/>
        <end position="151"/>
    </location>
</feature>
<dbReference type="AlphaFoldDB" id="A0A6A6U7B5"/>
<dbReference type="EMBL" id="MU004237">
    <property type="protein sequence ID" value="KAF2667481.1"/>
    <property type="molecule type" value="Genomic_DNA"/>
</dbReference>
<evidence type="ECO:0000256" key="1">
    <source>
        <dbReference type="SAM" id="MobiDB-lite"/>
    </source>
</evidence>
<feature type="compositionally biased region" description="Acidic residues" evidence="1">
    <location>
        <begin position="215"/>
        <end position="226"/>
    </location>
</feature>